<dbReference type="AlphaFoldDB" id="A0A6G1M289"/>
<dbReference type="EMBL" id="WIWT01000137">
    <property type="protein sequence ID" value="KAF3198242.1"/>
    <property type="molecule type" value="Genomic_DNA"/>
</dbReference>
<dbReference type="OrthoDB" id="5374668at2759"/>
<proteinExistence type="predicted"/>
<comment type="caution">
    <text evidence="4">The sequence shown here is derived from an EMBL/GenBank/DDBJ whole genome shotgun (WGS) entry which is preliminary data.</text>
</comment>
<feature type="compositionally biased region" description="Polar residues" evidence="1">
    <location>
        <begin position="138"/>
        <end position="148"/>
    </location>
</feature>
<accession>A0A6G1M289</accession>
<dbReference type="EMBL" id="WIPF01000001">
    <property type="protein sequence ID" value="KAF3232423.1"/>
    <property type="molecule type" value="Genomic_DNA"/>
</dbReference>
<evidence type="ECO:0000313" key="5">
    <source>
        <dbReference type="Proteomes" id="UP000472727"/>
    </source>
</evidence>
<evidence type="ECO:0000313" key="4">
    <source>
        <dbReference type="EMBL" id="KAF3232423.1"/>
    </source>
</evidence>
<feature type="compositionally biased region" description="Polar residues" evidence="1">
    <location>
        <begin position="102"/>
        <end position="115"/>
    </location>
</feature>
<dbReference type="Proteomes" id="UP000472727">
    <property type="component" value="Unassembled WGS sequence"/>
</dbReference>
<dbReference type="Proteomes" id="UP000483672">
    <property type="component" value="Unassembled WGS sequence"/>
</dbReference>
<feature type="region of interest" description="Disordered" evidence="1">
    <location>
        <begin position="102"/>
        <end position="148"/>
    </location>
</feature>
<feature type="region of interest" description="Disordered" evidence="1">
    <location>
        <begin position="1"/>
        <end position="29"/>
    </location>
</feature>
<protein>
    <submittedName>
        <fullName evidence="4">Uncharacterized protein</fullName>
    </submittedName>
</protein>
<feature type="compositionally biased region" description="Polar residues" evidence="1">
    <location>
        <begin position="1"/>
        <end position="13"/>
    </location>
</feature>
<dbReference type="Proteomes" id="UP000614610">
    <property type="component" value="Unassembled WGS sequence"/>
</dbReference>
<evidence type="ECO:0000313" key="6">
    <source>
        <dbReference type="Proteomes" id="UP000483672"/>
    </source>
</evidence>
<feature type="compositionally biased region" description="Low complexity" evidence="1">
    <location>
        <begin position="116"/>
        <end position="128"/>
    </location>
</feature>
<dbReference type="EMBL" id="WIWS01000070">
    <property type="protein sequence ID" value="KAF3212217.1"/>
    <property type="molecule type" value="Genomic_DNA"/>
</dbReference>
<name>A0A6G1M289_ORBOL</name>
<organism evidence="4 6">
    <name type="scientific">Orbilia oligospora</name>
    <name type="common">Nematode-trapping fungus</name>
    <name type="synonym">Arthrobotrys oligospora</name>
    <dbReference type="NCBI Taxonomy" id="2813651"/>
    <lineage>
        <taxon>Eukaryota</taxon>
        <taxon>Fungi</taxon>
        <taxon>Dikarya</taxon>
        <taxon>Ascomycota</taxon>
        <taxon>Pezizomycotina</taxon>
        <taxon>Orbiliomycetes</taxon>
        <taxon>Orbiliales</taxon>
        <taxon>Orbiliaceae</taxon>
        <taxon>Orbilia</taxon>
    </lineage>
</organism>
<evidence type="ECO:0000313" key="3">
    <source>
        <dbReference type="EMBL" id="KAF3212217.1"/>
    </source>
</evidence>
<sequence length="148" mass="16333">MEGTASNSPSGLPTENYLEGQPNSESSIDELSNTIYGTDAETTLYHESQSVYGDEVVFHFNPMSENTSTYMNMSPLERFVMSVQRSENPNVCYSRTQASECLSQSHGGLSQSRALSEQTSTTTSTIQSDTKESRRPTRTISTADTNYD</sequence>
<gene>
    <name evidence="3" type="ORF">TWF106_009991</name>
    <name evidence="4" type="ORF">TWF191_000194</name>
    <name evidence="2" type="ORF">TWF679_002152</name>
</gene>
<reference evidence="5 6" key="1">
    <citation type="submission" date="2019-06" db="EMBL/GenBank/DDBJ databases">
        <authorList>
            <person name="Palmer J.M."/>
        </authorList>
    </citation>
    <scope>NUCLEOTIDE SEQUENCE [LARGE SCALE GENOMIC DNA]</scope>
    <source>
        <strain evidence="3 5">TWF106</strain>
        <strain evidence="4 6">TWF191</strain>
        <strain evidence="2">TWF679</strain>
    </source>
</reference>
<evidence type="ECO:0000256" key="1">
    <source>
        <dbReference type="SAM" id="MobiDB-lite"/>
    </source>
</evidence>
<evidence type="ECO:0000313" key="2">
    <source>
        <dbReference type="EMBL" id="KAF3198242.1"/>
    </source>
</evidence>